<dbReference type="EMBL" id="ML170172">
    <property type="protein sequence ID" value="TDL22964.1"/>
    <property type="molecule type" value="Genomic_DNA"/>
</dbReference>
<feature type="non-terminal residue" evidence="1">
    <location>
        <position position="107"/>
    </location>
</feature>
<evidence type="ECO:0000313" key="2">
    <source>
        <dbReference type="Proteomes" id="UP000294933"/>
    </source>
</evidence>
<dbReference type="VEuPathDB" id="FungiDB:BD410DRAFT_693365"/>
<keyword evidence="2" id="KW-1185">Reference proteome</keyword>
<dbReference type="SUPFAM" id="SSF54160">
    <property type="entry name" value="Chromo domain-like"/>
    <property type="match status" value="1"/>
</dbReference>
<dbReference type="InterPro" id="IPR016197">
    <property type="entry name" value="Chromo-like_dom_sf"/>
</dbReference>
<dbReference type="STRING" id="50990.A0A4Y7Q5W2"/>
<evidence type="ECO:0008006" key="3">
    <source>
        <dbReference type="Google" id="ProtNLM"/>
    </source>
</evidence>
<sequence length="107" mass="12323">FKLELPPALKRRGLHPSFHASLLRIHVPNDDRRFPGRQITHFFDFGDKAAEWDVDCILDHSGRGAHTLFKIKWKSGDVAWLSYHEVKHLRAYEQYLEAQGASSLSAL</sequence>
<evidence type="ECO:0000313" key="1">
    <source>
        <dbReference type="EMBL" id="TDL22964.1"/>
    </source>
</evidence>
<dbReference type="Proteomes" id="UP000294933">
    <property type="component" value="Unassembled WGS sequence"/>
</dbReference>
<dbReference type="AlphaFoldDB" id="A0A4Y7Q5W2"/>
<reference evidence="1 2" key="1">
    <citation type="submission" date="2018-06" db="EMBL/GenBank/DDBJ databases">
        <title>A transcriptomic atlas of mushroom development highlights an independent origin of complex multicellularity.</title>
        <authorList>
            <consortium name="DOE Joint Genome Institute"/>
            <person name="Krizsan K."/>
            <person name="Almasi E."/>
            <person name="Merenyi Z."/>
            <person name="Sahu N."/>
            <person name="Viragh M."/>
            <person name="Koszo T."/>
            <person name="Mondo S."/>
            <person name="Kiss B."/>
            <person name="Balint B."/>
            <person name="Kues U."/>
            <person name="Barry K."/>
            <person name="Hegedus J.C."/>
            <person name="Henrissat B."/>
            <person name="Johnson J."/>
            <person name="Lipzen A."/>
            <person name="Ohm R."/>
            <person name="Nagy I."/>
            <person name="Pangilinan J."/>
            <person name="Yan J."/>
            <person name="Xiong Y."/>
            <person name="Grigoriev I.V."/>
            <person name="Hibbett D.S."/>
            <person name="Nagy L.G."/>
        </authorList>
    </citation>
    <scope>NUCLEOTIDE SEQUENCE [LARGE SCALE GENOMIC DNA]</scope>
    <source>
        <strain evidence="1 2">SZMC22713</strain>
    </source>
</reference>
<proteinExistence type="predicted"/>
<dbReference type="OrthoDB" id="3211671at2759"/>
<dbReference type="CDD" id="cd00024">
    <property type="entry name" value="CD_CSD"/>
    <property type="match status" value="1"/>
</dbReference>
<feature type="non-terminal residue" evidence="1">
    <location>
        <position position="1"/>
    </location>
</feature>
<accession>A0A4Y7Q5W2</accession>
<gene>
    <name evidence="1" type="ORF">BD410DRAFT_693365</name>
</gene>
<organism evidence="1 2">
    <name type="scientific">Rickenella mellea</name>
    <dbReference type="NCBI Taxonomy" id="50990"/>
    <lineage>
        <taxon>Eukaryota</taxon>
        <taxon>Fungi</taxon>
        <taxon>Dikarya</taxon>
        <taxon>Basidiomycota</taxon>
        <taxon>Agaricomycotina</taxon>
        <taxon>Agaricomycetes</taxon>
        <taxon>Hymenochaetales</taxon>
        <taxon>Rickenellaceae</taxon>
        <taxon>Rickenella</taxon>
    </lineage>
</organism>
<protein>
    <recommendedName>
        <fullName evidence="3">Chromo domain-containing protein</fullName>
    </recommendedName>
</protein>
<name>A0A4Y7Q5W2_9AGAM</name>